<protein>
    <recommendedName>
        <fullName evidence="20">26S proteasome regulatory subunit 6B homolog</fullName>
    </recommendedName>
</protein>
<dbReference type="EMBL" id="CAKMRJ010000113">
    <property type="protein sequence ID" value="CAH1418014.1"/>
    <property type="molecule type" value="Genomic_DNA"/>
</dbReference>
<feature type="region of interest" description="Disordered" evidence="23">
    <location>
        <begin position="734"/>
        <end position="767"/>
    </location>
</feature>
<keyword evidence="27" id="KW-1185">Reference proteome</keyword>
<dbReference type="GO" id="GO:0004672">
    <property type="term" value="F:protein kinase activity"/>
    <property type="evidence" value="ECO:0007669"/>
    <property type="project" value="InterPro"/>
</dbReference>
<dbReference type="InterPro" id="IPR017441">
    <property type="entry name" value="Protein_kinase_ATP_BS"/>
</dbReference>
<dbReference type="InterPro" id="IPR000719">
    <property type="entry name" value="Prot_kinase_dom"/>
</dbReference>
<dbReference type="Gene3D" id="1.10.510.10">
    <property type="entry name" value="Transferase(Phosphotransferase) domain 1"/>
    <property type="match status" value="1"/>
</dbReference>
<evidence type="ECO:0000256" key="24">
    <source>
        <dbReference type="SAM" id="Phobius"/>
    </source>
</evidence>
<dbReference type="Pfam" id="PF07714">
    <property type="entry name" value="PK_Tyr_Ser-Thr"/>
    <property type="match status" value="1"/>
</dbReference>
<gene>
    <name evidence="26" type="ORF">LVIROSA_LOCUS5638</name>
</gene>
<sequence>MESTMLIECKTPPTRPNASTTMDSPLFDNEDDLYTRLKSLERQIEFIEIQEEYVKDEQKNLKRELLRSQEEVKRIQSVPLVIGQFMEMIDQNNGIVGSTTGSNYYVRILSTINREQLKPSASVALHRHSNALVDVLPPEADSSISLLSQSEKPDVTYSDIGGCDIQKQEIREAVELPLTHHELYKQIGIDPPRGVLLYGPPGTGKTMLAKAVANHTTAAFIRVVGSEFVQKYLGEGPRMVRDVFRLAKENAPAIIFIDEVDAIATARFDAQTGADREVQRILMELLNQMDGFDQTVNVKVIMATNRADTLDPALLRPGRLDRKIEFPLPDRRQKRLVFQVCTAKMNLSDEVDLEDYVSRPDKISAAEITAICQEAGMHAVRKNRYVILPKDFEKGYRTNFEAVDDAAEATTENVVVVFEGRREIIQHKSSTIKVVYVNIYFLMKLCSPHLLQSILIILSLVSPLFADLNSDKQALLAFAEAAPHAPKLNWSNTTQICTSWIGITCDSNGTRVSALRLPSLGLTGPIPSNTLGKLEALEVLSLRLNSLTGSIPSDVLSLPSLHHLFLQHNNFAGNIPASFPSHMNVLDLSFNSFTGKIPESLQNLARLTKLNLQNNSLSGSIPNITFSKLKNLNISYNHLNGSIPSSLKTFPNSSYIGNSFLCGLPLNPCSPPLPPPPAHTPPPPTGGRQEKSSKKFPLWAVIAIAFGGGVAVILLMIILYFCCFKKKKRNMNENGNGNGNVSSVRRAKSSSVGGRSEKPREEFGSEVQEAENNKMVFFEGCSSNFDLEDLLCASAEVLGKGSFGTTYKATLEESVTVVVKRLKDVVAGKKEFEQQMEMIGRVEPHPNVVPLRAYYYSKDEKLLVYDYLSSGSLLTLLHGNRGGGRTPIDWETRVKVTLGAARGLAHIHAIGGPKFVHGNIKSSNVLITPDGEGCISDTGLSPLIKQHPPTTSRHTIGYKAPEVLEIRKHSHKSDVYSFGVLLLETLTGKQPLQSPGRVGGEDMVDLPKWVQSVVREEWTAEVFDVELMKFQNIEEEMVQMLQIGMACVVQTPDSRPSMDEVVKMIEEVRVSN</sequence>
<evidence type="ECO:0000256" key="16">
    <source>
        <dbReference type="ARBA" id="ARBA00023054"/>
    </source>
</evidence>
<comment type="similarity">
    <text evidence="4">Belongs to the AAA ATPase family.</text>
</comment>
<dbReference type="PROSITE" id="PS50011">
    <property type="entry name" value="PROTEIN_KINASE_DOM"/>
    <property type="match status" value="1"/>
</dbReference>
<dbReference type="FunFam" id="1.10.8.60:FF:000018">
    <property type="entry name" value="26S protease regulatory subunit 6B"/>
    <property type="match status" value="1"/>
</dbReference>
<evidence type="ECO:0000256" key="8">
    <source>
        <dbReference type="ARBA" id="ARBA00022614"/>
    </source>
</evidence>
<dbReference type="AlphaFoldDB" id="A0AAU9LQU8"/>
<dbReference type="SUPFAM" id="SSF52540">
    <property type="entry name" value="P-loop containing nucleoside triphosphate hydrolases"/>
    <property type="match status" value="1"/>
</dbReference>
<dbReference type="Gene3D" id="3.30.200.20">
    <property type="entry name" value="Phosphorylase Kinase, domain 1"/>
    <property type="match status" value="1"/>
</dbReference>
<dbReference type="InterPro" id="IPR003960">
    <property type="entry name" value="ATPase_AAA_CS"/>
</dbReference>
<dbReference type="Gene3D" id="1.10.8.60">
    <property type="match status" value="1"/>
</dbReference>
<evidence type="ECO:0000313" key="27">
    <source>
        <dbReference type="Proteomes" id="UP001157418"/>
    </source>
</evidence>
<feature type="transmembrane region" description="Helical" evidence="24">
    <location>
        <begin position="698"/>
        <end position="721"/>
    </location>
</feature>
<evidence type="ECO:0000256" key="21">
    <source>
        <dbReference type="PROSITE-ProRule" id="PRU10141"/>
    </source>
</evidence>
<evidence type="ECO:0000256" key="10">
    <source>
        <dbReference type="ARBA" id="ARBA00022729"/>
    </source>
</evidence>
<dbReference type="InterPro" id="IPR003593">
    <property type="entry name" value="AAA+_ATPase"/>
</dbReference>
<keyword evidence="7" id="KW-0597">Phosphoprotein</keyword>
<evidence type="ECO:0000256" key="20">
    <source>
        <dbReference type="ARBA" id="ARBA00068703"/>
    </source>
</evidence>
<feature type="domain" description="Protein kinase" evidence="25">
    <location>
        <begin position="792"/>
        <end position="1070"/>
    </location>
</feature>
<proteinExistence type="inferred from homology"/>
<evidence type="ECO:0000256" key="4">
    <source>
        <dbReference type="ARBA" id="ARBA00006914"/>
    </source>
</evidence>
<dbReference type="Pfam" id="PF08263">
    <property type="entry name" value="LRRNT_2"/>
    <property type="match status" value="1"/>
</dbReference>
<dbReference type="InterPro" id="IPR050994">
    <property type="entry name" value="At_inactive_RLKs"/>
</dbReference>
<evidence type="ECO:0000256" key="23">
    <source>
        <dbReference type="SAM" id="MobiDB-lite"/>
    </source>
</evidence>
<comment type="function">
    <text evidence="19">The 26S proteasome is involved in the ATP-dependent degradation of ubiquitinated proteins. The regulatory (or ATPase) complex confers ATP dependency and substrate specificity to the 26S complex.</text>
</comment>
<comment type="caution">
    <text evidence="26">The sequence shown here is derived from an EMBL/GenBank/DDBJ whole genome shotgun (WGS) entry which is preliminary data.</text>
</comment>
<keyword evidence="8" id="KW-0433">Leucine-rich repeat</keyword>
<dbReference type="PROSITE" id="PS00107">
    <property type="entry name" value="PROTEIN_KINASE_ATP"/>
    <property type="match status" value="1"/>
</dbReference>
<feature type="coiled-coil region" evidence="22">
    <location>
        <begin position="30"/>
        <end position="78"/>
    </location>
</feature>
<evidence type="ECO:0000256" key="13">
    <source>
        <dbReference type="ARBA" id="ARBA00022840"/>
    </source>
</evidence>
<dbReference type="GO" id="GO:0000502">
    <property type="term" value="C:proteasome complex"/>
    <property type="evidence" value="ECO:0007669"/>
    <property type="project" value="UniProtKB-KW"/>
</dbReference>
<dbReference type="GO" id="GO:0016887">
    <property type="term" value="F:ATP hydrolysis activity"/>
    <property type="evidence" value="ECO:0007669"/>
    <property type="project" value="InterPro"/>
</dbReference>
<dbReference type="FunFam" id="3.40.50.300:FF:000033">
    <property type="entry name" value="26S protease regulatory subunit 6B"/>
    <property type="match status" value="1"/>
</dbReference>
<evidence type="ECO:0000256" key="1">
    <source>
        <dbReference type="ARBA" id="ARBA00004123"/>
    </source>
</evidence>
<evidence type="ECO:0000256" key="19">
    <source>
        <dbReference type="ARBA" id="ARBA00024661"/>
    </source>
</evidence>
<dbReference type="InterPro" id="IPR027417">
    <property type="entry name" value="P-loop_NTPase"/>
</dbReference>
<dbReference type="GO" id="GO:0005634">
    <property type="term" value="C:nucleus"/>
    <property type="evidence" value="ECO:0007669"/>
    <property type="project" value="UniProtKB-SubCell"/>
</dbReference>
<dbReference type="InterPro" id="IPR011009">
    <property type="entry name" value="Kinase-like_dom_sf"/>
</dbReference>
<dbReference type="GO" id="GO:0016020">
    <property type="term" value="C:membrane"/>
    <property type="evidence" value="ECO:0007669"/>
    <property type="project" value="UniProtKB-SubCell"/>
</dbReference>
<dbReference type="Pfam" id="PF17862">
    <property type="entry name" value="AAA_lid_3"/>
    <property type="match status" value="1"/>
</dbReference>
<keyword evidence="18" id="KW-0539">Nucleus</keyword>
<dbReference type="FunFam" id="3.80.10.10:FF:000234">
    <property type="entry name" value="Probable inactive receptor kinase RLK902"/>
    <property type="match status" value="1"/>
</dbReference>
<keyword evidence="6" id="KW-0963">Cytoplasm</keyword>
<evidence type="ECO:0000256" key="3">
    <source>
        <dbReference type="ARBA" id="ARBA00004496"/>
    </source>
</evidence>
<feature type="region of interest" description="Disordered" evidence="23">
    <location>
        <begin position="672"/>
        <end position="691"/>
    </location>
</feature>
<evidence type="ECO:0000256" key="9">
    <source>
        <dbReference type="ARBA" id="ARBA00022692"/>
    </source>
</evidence>
<dbReference type="GO" id="GO:0005524">
    <property type="term" value="F:ATP binding"/>
    <property type="evidence" value="ECO:0007669"/>
    <property type="project" value="UniProtKB-UniRule"/>
</dbReference>
<dbReference type="Gene3D" id="2.40.50.140">
    <property type="entry name" value="Nucleic acid-binding proteins"/>
    <property type="match status" value="1"/>
</dbReference>
<dbReference type="Gene3D" id="3.80.10.10">
    <property type="entry name" value="Ribonuclease Inhibitor"/>
    <property type="match status" value="2"/>
</dbReference>
<dbReference type="PROSITE" id="PS00674">
    <property type="entry name" value="AAA"/>
    <property type="match status" value="1"/>
</dbReference>
<feature type="binding site" evidence="21">
    <location>
        <position position="829"/>
    </location>
    <ligand>
        <name>ATP</name>
        <dbReference type="ChEBI" id="CHEBI:30616"/>
    </ligand>
</feature>
<dbReference type="FunFam" id="3.30.200.20:FF:000307">
    <property type="entry name" value="pollen receptor-like kinase 1"/>
    <property type="match status" value="1"/>
</dbReference>
<comment type="subcellular location">
    <subcellularLocation>
        <location evidence="3">Cytoplasm</location>
    </subcellularLocation>
    <subcellularLocation>
        <location evidence="2">Membrane</location>
    </subcellularLocation>
    <subcellularLocation>
        <location evidence="1">Nucleus</location>
    </subcellularLocation>
</comment>
<keyword evidence="12 21" id="KW-0547">Nucleotide-binding</keyword>
<dbReference type="SUPFAM" id="SSF52058">
    <property type="entry name" value="L domain-like"/>
    <property type="match status" value="1"/>
</dbReference>
<evidence type="ECO:0000256" key="15">
    <source>
        <dbReference type="ARBA" id="ARBA00022989"/>
    </source>
</evidence>
<dbReference type="PROSITE" id="PS51450">
    <property type="entry name" value="LRR"/>
    <property type="match status" value="1"/>
</dbReference>
<evidence type="ECO:0000256" key="18">
    <source>
        <dbReference type="ARBA" id="ARBA00023242"/>
    </source>
</evidence>
<dbReference type="InterPro" id="IPR032501">
    <property type="entry name" value="Prot_ATP_ID_OB_2nd"/>
</dbReference>
<evidence type="ECO:0000256" key="14">
    <source>
        <dbReference type="ARBA" id="ARBA00022942"/>
    </source>
</evidence>
<evidence type="ECO:0000256" key="11">
    <source>
        <dbReference type="ARBA" id="ARBA00022737"/>
    </source>
</evidence>
<dbReference type="InterPro" id="IPR032675">
    <property type="entry name" value="LRR_dom_sf"/>
</dbReference>
<evidence type="ECO:0000313" key="26">
    <source>
        <dbReference type="EMBL" id="CAH1418014.1"/>
    </source>
</evidence>
<evidence type="ECO:0000256" key="22">
    <source>
        <dbReference type="SAM" id="Coils"/>
    </source>
</evidence>
<name>A0AAU9LQU8_9ASTR</name>
<evidence type="ECO:0000256" key="7">
    <source>
        <dbReference type="ARBA" id="ARBA00022553"/>
    </source>
</evidence>
<dbReference type="CDD" id="cd19502">
    <property type="entry name" value="RecA-like_PAN_like"/>
    <property type="match status" value="1"/>
</dbReference>
<dbReference type="SMART" id="SM00382">
    <property type="entry name" value="AAA"/>
    <property type="match status" value="1"/>
</dbReference>
<dbReference type="Gene3D" id="3.40.50.300">
    <property type="entry name" value="P-loop containing nucleotide triphosphate hydrolases"/>
    <property type="match status" value="1"/>
</dbReference>
<keyword evidence="10" id="KW-0732">Signal</keyword>
<accession>A0AAU9LQU8</accession>
<dbReference type="PANTHER" id="PTHR48010">
    <property type="entry name" value="OS05G0588300 PROTEIN"/>
    <property type="match status" value="1"/>
</dbReference>
<keyword evidence="16 22" id="KW-0175">Coiled coil</keyword>
<evidence type="ECO:0000259" key="25">
    <source>
        <dbReference type="PROSITE" id="PS50011"/>
    </source>
</evidence>
<dbReference type="InterPro" id="IPR001611">
    <property type="entry name" value="Leu-rich_rpt"/>
</dbReference>
<dbReference type="InterPro" id="IPR041569">
    <property type="entry name" value="AAA_lid_3"/>
</dbReference>
<evidence type="ECO:0000256" key="5">
    <source>
        <dbReference type="ARBA" id="ARBA00008171"/>
    </source>
</evidence>
<dbReference type="Pfam" id="PF00004">
    <property type="entry name" value="AAA"/>
    <property type="match status" value="1"/>
</dbReference>
<dbReference type="PANTHER" id="PTHR48010:SF59">
    <property type="entry name" value="PROTEIN KINASE DOMAIN-CONTAINING PROTEIN"/>
    <property type="match status" value="1"/>
</dbReference>
<dbReference type="Pfam" id="PF16450">
    <property type="entry name" value="Prot_ATP_ID_OB_C"/>
    <property type="match status" value="1"/>
</dbReference>
<dbReference type="Proteomes" id="UP001157418">
    <property type="component" value="Unassembled WGS sequence"/>
</dbReference>
<comment type="similarity">
    <text evidence="5">Belongs to the protein kinase superfamily. TKL Ser/Thr protein kinase family. ROCO subfamily.</text>
</comment>
<organism evidence="26 27">
    <name type="scientific">Lactuca virosa</name>
    <dbReference type="NCBI Taxonomy" id="75947"/>
    <lineage>
        <taxon>Eukaryota</taxon>
        <taxon>Viridiplantae</taxon>
        <taxon>Streptophyta</taxon>
        <taxon>Embryophyta</taxon>
        <taxon>Tracheophyta</taxon>
        <taxon>Spermatophyta</taxon>
        <taxon>Magnoliopsida</taxon>
        <taxon>eudicotyledons</taxon>
        <taxon>Gunneridae</taxon>
        <taxon>Pentapetalae</taxon>
        <taxon>asterids</taxon>
        <taxon>campanulids</taxon>
        <taxon>Asterales</taxon>
        <taxon>Asteraceae</taxon>
        <taxon>Cichorioideae</taxon>
        <taxon>Cichorieae</taxon>
        <taxon>Lactucinae</taxon>
        <taxon>Lactuca</taxon>
    </lineage>
</organism>
<dbReference type="FunFam" id="2.40.50.140:FF:000046">
    <property type="entry name" value="26S protease regulatory subunit 6B"/>
    <property type="match status" value="1"/>
</dbReference>
<keyword evidence="13 21" id="KW-0067">ATP-binding</keyword>
<keyword evidence="11" id="KW-0677">Repeat</keyword>
<keyword evidence="14" id="KW-0647">Proteasome</keyword>
<dbReference type="InterPro" id="IPR003959">
    <property type="entry name" value="ATPase_AAA_core"/>
</dbReference>
<evidence type="ECO:0000256" key="2">
    <source>
        <dbReference type="ARBA" id="ARBA00004370"/>
    </source>
</evidence>
<feature type="compositionally biased region" description="Pro residues" evidence="23">
    <location>
        <begin position="672"/>
        <end position="685"/>
    </location>
</feature>
<evidence type="ECO:0000256" key="17">
    <source>
        <dbReference type="ARBA" id="ARBA00023136"/>
    </source>
</evidence>
<dbReference type="InterPro" id="IPR012340">
    <property type="entry name" value="NA-bd_OB-fold"/>
</dbReference>
<evidence type="ECO:0000256" key="6">
    <source>
        <dbReference type="ARBA" id="ARBA00022490"/>
    </source>
</evidence>
<keyword evidence="15 24" id="KW-1133">Transmembrane helix</keyword>
<dbReference type="Pfam" id="PF00560">
    <property type="entry name" value="LRR_1"/>
    <property type="match status" value="3"/>
</dbReference>
<reference evidence="26 27" key="1">
    <citation type="submission" date="2022-01" db="EMBL/GenBank/DDBJ databases">
        <authorList>
            <person name="Xiong W."/>
            <person name="Schranz E."/>
        </authorList>
    </citation>
    <scope>NUCLEOTIDE SEQUENCE [LARGE SCALE GENOMIC DNA]</scope>
</reference>
<dbReference type="InterPro" id="IPR001245">
    <property type="entry name" value="Ser-Thr/Tyr_kinase_cat_dom"/>
</dbReference>
<keyword evidence="9 24" id="KW-0812">Transmembrane</keyword>
<dbReference type="FunFam" id="1.10.510.10:FF:000095">
    <property type="entry name" value="protein STRUBBELIG-RECEPTOR FAMILY 8"/>
    <property type="match status" value="1"/>
</dbReference>
<dbReference type="SUPFAM" id="SSF56112">
    <property type="entry name" value="Protein kinase-like (PK-like)"/>
    <property type="match status" value="1"/>
</dbReference>
<evidence type="ECO:0000256" key="12">
    <source>
        <dbReference type="ARBA" id="ARBA00022741"/>
    </source>
</evidence>
<keyword evidence="17 24" id="KW-0472">Membrane</keyword>
<feature type="compositionally biased region" description="Low complexity" evidence="23">
    <location>
        <begin position="734"/>
        <end position="754"/>
    </location>
</feature>
<dbReference type="InterPro" id="IPR013210">
    <property type="entry name" value="LRR_N_plant-typ"/>
</dbReference>
<dbReference type="GO" id="GO:0005737">
    <property type="term" value="C:cytoplasm"/>
    <property type="evidence" value="ECO:0007669"/>
    <property type="project" value="UniProtKB-SubCell"/>
</dbReference>